<dbReference type="Proteomes" id="UP000308114">
    <property type="component" value="Unassembled WGS sequence"/>
</dbReference>
<feature type="transmembrane region" description="Helical" evidence="8">
    <location>
        <begin position="177"/>
        <end position="196"/>
    </location>
</feature>
<feature type="transmembrane region" description="Helical" evidence="8">
    <location>
        <begin position="57"/>
        <end position="77"/>
    </location>
</feature>
<keyword evidence="5 8" id="KW-0812">Transmembrane</keyword>
<evidence type="ECO:0000256" key="2">
    <source>
        <dbReference type="ARBA" id="ARBA00006236"/>
    </source>
</evidence>
<accession>A0A4V5SQA1</accession>
<dbReference type="PANTHER" id="PTHR23502:SF132">
    <property type="entry name" value="POLYAMINE TRANSPORTER 2-RELATED"/>
    <property type="match status" value="1"/>
</dbReference>
<dbReference type="CDD" id="cd17320">
    <property type="entry name" value="MFS_MdfA_MDR_like"/>
    <property type="match status" value="1"/>
</dbReference>
<dbReference type="InterPro" id="IPR001958">
    <property type="entry name" value="Tet-R_TetA/multi-R_MdtG-like"/>
</dbReference>
<feature type="transmembrane region" description="Helical" evidence="8">
    <location>
        <begin position="292"/>
        <end position="312"/>
    </location>
</feature>
<feature type="transmembrane region" description="Helical" evidence="8">
    <location>
        <begin position="20"/>
        <end position="37"/>
    </location>
</feature>
<feature type="transmembrane region" description="Helical" evidence="8">
    <location>
        <begin position="381"/>
        <end position="402"/>
    </location>
</feature>
<dbReference type="Pfam" id="PF07690">
    <property type="entry name" value="MFS_1"/>
    <property type="match status" value="1"/>
</dbReference>
<evidence type="ECO:0000256" key="1">
    <source>
        <dbReference type="ARBA" id="ARBA00004651"/>
    </source>
</evidence>
<organism evidence="10 11">
    <name type="scientific">Paenibacillus terrae</name>
    <dbReference type="NCBI Taxonomy" id="159743"/>
    <lineage>
        <taxon>Bacteria</taxon>
        <taxon>Bacillati</taxon>
        <taxon>Bacillota</taxon>
        <taxon>Bacilli</taxon>
        <taxon>Bacillales</taxon>
        <taxon>Paenibacillaceae</taxon>
        <taxon>Paenibacillus</taxon>
    </lineage>
</organism>
<dbReference type="InterPro" id="IPR004812">
    <property type="entry name" value="Efflux_drug-R_Bcr/CmlA"/>
</dbReference>
<feature type="transmembrane region" description="Helical" evidence="8">
    <location>
        <begin position="115"/>
        <end position="134"/>
    </location>
</feature>
<keyword evidence="4 8" id="KW-1003">Cell membrane</keyword>
<reference evidence="10 11" key="1">
    <citation type="submission" date="2018-01" db="EMBL/GenBank/DDBJ databases">
        <title>Bacillales members from the olive rhizosphere are effective biological control agents against Verticillium dahliae.</title>
        <authorList>
            <person name="Gomez-Lama C."/>
            <person name="Legarda G."/>
            <person name="Ruano-Rosa D."/>
            <person name="Pizarro-Tobias P."/>
            <person name="Valverde-Corredor A."/>
            <person name="Niqui J.L."/>
            <person name="Trivino J.C."/>
            <person name="Roca A."/>
            <person name="Mercado-Blanco J."/>
        </authorList>
    </citation>
    <scope>NUCLEOTIDE SEQUENCE [LARGE SCALE GENOMIC DNA]</scope>
    <source>
        <strain evidence="10 11">PIC167</strain>
    </source>
</reference>
<dbReference type="PRINTS" id="PR01035">
    <property type="entry name" value="TCRTETA"/>
</dbReference>
<dbReference type="GO" id="GO:1990961">
    <property type="term" value="P:xenobiotic detoxification by transmembrane export across the plasma membrane"/>
    <property type="evidence" value="ECO:0007669"/>
    <property type="project" value="InterPro"/>
</dbReference>
<feature type="transmembrane region" description="Helical" evidence="8">
    <location>
        <begin position="146"/>
        <end position="171"/>
    </location>
</feature>
<dbReference type="InterPro" id="IPR036259">
    <property type="entry name" value="MFS_trans_sf"/>
</dbReference>
<comment type="similarity">
    <text evidence="2 8">Belongs to the major facilitator superfamily. Bcr/CmlA family.</text>
</comment>
<evidence type="ECO:0000256" key="4">
    <source>
        <dbReference type="ARBA" id="ARBA00022475"/>
    </source>
</evidence>
<dbReference type="GO" id="GO:0042910">
    <property type="term" value="F:xenobiotic transmembrane transporter activity"/>
    <property type="evidence" value="ECO:0007669"/>
    <property type="project" value="InterPro"/>
</dbReference>
<feature type="domain" description="Major facilitator superfamily (MFS) profile" evidence="9">
    <location>
        <begin position="19"/>
        <end position="405"/>
    </location>
</feature>
<evidence type="ECO:0000259" key="9">
    <source>
        <dbReference type="PROSITE" id="PS50850"/>
    </source>
</evidence>
<dbReference type="FunFam" id="1.20.1720.10:FF:000005">
    <property type="entry name" value="Bcr/CflA family efflux transporter"/>
    <property type="match status" value="1"/>
</dbReference>
<dbReference type="Gene3D" id="1.20.1720.10">
    <property type="entry name" value="Multidrug resistance protein D"/>
    <property type="match status" value="1"/>
</dbReference>
<evidence type="ECO:0000256" key="5">
    <source>
        <dbReference type="ARBA" id="ARBA00022692"/>
    </source>
</evidence>
<evidence type="ECO:0000256" key="8">
    <source>
        <dbReference type="RuleBase" id="RU365088"/>
    </source>
</evidence>
<dbReference type="InterPro" id="IPR011701">
    <property type="entry name" value="MFS"/>
</dbReference>
<dbReference type="PANTHER" id="PTHR23502">
    <property type="entry name" value="MAJOR FACILITATOR SUPERFAMILY"/>
    <property type="match status" value="1"/>
</dbReference>
<proteinExistence type="inferred from homology"/>
<protein>
    <recommendedName>
        <fullName evidence="8">Bcr/CflA family efflux transporter</fullName>
    </recommendedName>
</protein>
<name>A0A4V5SQA1_9BACL</name>
<evidence type="ECO:0000256" key="3">
    <source>
        <dbReference type="ARBA" id="ARBA00022448"/>
    </source>
</evidence>
<gene>
    <name evidence="10" type="ORF">C1I60_08660</name>
</gene>
<evidence type="ECO:0000256" key="6">
    <source>
        <dbReference type="ARBA" id="ARBA00022989"/>
    </source>
</evidence>
<feature type="transmembrane region" description="Helical" evidence="8">
    <location>
        <begin position="318"/>
        <end position="343"/>
    </location>
</feature>
<keyword evidence="6 8" id="KW-1133">Transmembrane helix</keyword>
<evidence type="ECO:0000313" key="11">
    <source>
        <dbReference type="Proteomes" id="UP000308114"/>
    </source>
</evidence>
<evidence type="ECO:0000313" key="10">
    <source>
        <dbReference type="EMBL" id="TKH44891.1"/>
    </source>
</evidence>
<dbReference type="SUPFAM" id="SSF103473">
    <property type="entry name" value="MFS general substrate transporter"/>
    <property type="match status" value="1"/>
</dbReference>
<keyword evidence="7 8" id="KW-0472">Membrane</keyword>
<evidence type="ECO:0000256" key="7">
    <source>
        <dbReference type="ARBA" id="ARBA00023136"/>
    </source>
</evidence>
<dbReference type="NCBIfam" id="TIGR00710">
    <property type="entry name" value="efflux_Bcr_CflA"/>
    <property type="match status" value="1"/>
</dbReference>
<keyword evidence="3 8" id="KW-0813">Transport</keyword>
<sequence length="411" mass="42895">MNRFSNRVMVAADMTKSRILWIAFVLGSLSAFGPLSIDMYLPSLPTLADNLHTTTSLAQLSLTACLLGLAVGQIVAGPLSDVRGRRGPLVVSLILYAAASLLCVFAPSISVLIGLRFIQGLTGSAGIVISRAVARDLYSGKELTRFFSLLMLVNGVAPIAAPVLGGVLLNFVSWRGVFMVLCVVGVAMLIAVVLGLPETLPVSRRSSGGLEQTLRTLGHLFTDRRFMGYAFSQALITGAMFAYIAGSPFVLQDIFGVSPQTYSIIFAVNGLGIVLFSQLTGRLVGRFSERQLLLSGLVIAAVAGISLLTVAFTGGQLFAVLVPLFFVVSCVGIVSTTTTSLAMQSQQRSAGSASAMLGLLPLLLGSIASPLVGLGSGTTPIPMAIVIAIAEVGALLSFMVLAQGRAREGLK</sequence>
<comment type="subcellular location">
    <subcellularLocation>
        <location evidence="1 8">Cell membrane</location>
        <topology evidence="1 8">Multi-pass membrane protein</topology>
    </subcellularLocation>
</comment>
<comment type="caution">
    <text evidence="10">The sequence shown here is derived from an EMBL/GenBank/DDBJ whole genome shotgun (WGS) entry which is preliminary data.</text>
</comment>
<feature type="transmembrane region" description="Helical" evidence="8">
    <location>
        <begin position="355"/>
        <end position="375"/>
    </location>
</feature>
<dbReference type="GO" id="GO:0005886">
    <property type="term" value="C:plasma membrane"/>
    <property type="evidence" value="ECO:0007669"/>
    <property type="project" value="UniProtKB-SubCell"/>
</dbReference>
<dbReference type="InterPro" id="IPR020846">
    <property type="entry name" value="MFS_dom"/>
</dbReference>
<dbReference type="EMBL" id="PNXQ01000010">
    <property type="protein sequence ID" value="TKH44891.1"/>
    <property type="molecule type" value="Genomic_DNA"/>
</dbReference>
<dbReference type="PROSITE" id="PS50850">
    <property type="entry name" value="MFS"/>
    <property type="match status" value="1"/>
</dbReference>
<feature type="transmembrane region" description="Helical" evidence="8">
    <location>
        <begin position="226"/>
        <end position="250"/>
    </location>
</feature>
<feature type="transmembrane region" description="Helical" evidence="8">
    <location>
        <begin position="89"/>
        <end position="109"/>
    </location>
</feature>
<dbReference type="AlphaFoldDB" id="A0A4V5SQA1"/>
<feature type="transmembrane region" description="Helical" evidence="8">
    <location>
        <begin position="262"/>
        <end position="280"/>
    </location>
</feature>